<organism evidence="2 3">
    <name type="scientific">Escherichia coli</name>
    <dbReference type="NCBI Taxonomy" id="562"/>
    <lineage>
        <taxon>Bacteria</taxon>
        <taxon>Pseudomonadati</taxon>
        <taxon>Pseudomonadota</taxon>
        <taxon>Gammaproteobacteria</taxon>
        <taxon>Enterobacterales</taxon>
        <taxon>Enterobacteriaceae</taxon>
        <taxon>Escherichia</taxon>
    </lineage>
</organism>
<dbReference type="InterPro" id="IPR009003">
    <property type="entry name" value="Peptidase_S1_PA"/>
</dbReference>
<dbReference type="AlphaFoldDB" id="A0AAP2ZY32"/>
<protein>
    <submittedName>
        <fullName evidence="2">DUF1837 domain-containing protein</fullName>
    </submittedName>
</protein>
<feature type="domain" description="Anti-bacteriophage protein A/HamA C-terminal" evidence="1">
    <location>
        <begin position="227"/>
        <end position="480"/>
    </location>
</feature>
<dbReference type="SUPFAM" id="SSF50494">
    <property type="entry name" value="Trypsin-like serine proteases"/>
    <property type="match status" value="1"/>
</dbReference>
<reference evidence="2" key="1">
    <citation type="submission" date="2023-06" db="EMBL/GenBank/DDBJ databases">
        <title>Deciphering the underlying mechanisms mediating the transmission of blaNDM gene from human to animals in China.</title>
        <authorList>
            <person name="Chen K."/>
            <person name="Chen S."/>
        </authorList>
    </citation>
    <scope>NUCLEOTIDE SEQUENCE</scope>
    <source>
        <strain evidence="2">1199</strain>
    </source>
</reference>
<dbReference type="Pfam" id="PF08878">
    <property type="entry name" value="HamA"/>
    <property type="match status" value="1"/>
</dbReference>
<name>A0AAP2ZY32_ECOLX</name>
<comment type="caution">
    <text evidence="2">The sequence shown here is derived from an EMBL/GenBank/DDBJ whole genome shotgun (WGS) entry which is preliminary data.</text>
</comment>
<dbReference type="Proteomes" id="UP001208624">
    <property type="component" value="Unassembled WGS sequence"/>
</dbReference>
<proteinExistence type="predicted"/>
<evidence type="ECO:0000313" key="2">
    <source>
        <dbReference type="EMBL" id="MCV5621562.1"/>
    </source>
</evidence>
<evidence type="ECO:0000259" key="1">
    <source>
        <dbReference type="Pfam" id="PF08878"/>
    </source>
</evidence>
<gene>
    <name evidence="2" type="ORF">OFN31_07220</name>
</gene>
<dbReference type="EMBL" id="JAOVKC010000006">
    <property type="protein sequence ID" value="MCV5621562.1"/>
    <property type="molecule type" value="Genomic_DNA"/>
</dbReference>
<dbReference type="InterPro" id="IPR014976">
    <property type="entry name" value="AbpA_HamA_C"/>
</dbReference>
<sequence>MSFQNKNASYYIIAQFDSEGFLISRATSFNLDNENIITASHFIKESPGCVFRIFLTPDDYGKSNGKVVELKKNRPELDIAIFTCPWNCLSLTPSLGGYTIPVGAEVYVNGYAAEKGNIPSLFFSDIVTDLRAIDTSIYCYEITQCKKNTITNYSGVSGAPLLYKGTIIGIVLFQQKNNTLYCVSLEKIIPIISLDIGKDYFLISEEEVDYLAPKCPKEPFNLVCEINTNSPITKGLSVQFSFNRWNLSEFSKELSEWLVDYVISPSKLIDYENRTRAAVKVAEKHFVKVSEKEFLDLLLHIAIRKSFKTIPVINKIFTVGNELIPSCSHAVINSGRLELWLGVSGYEKNIADAISNVNDTISKLITADNISERFKLIINDVSKEWPLFEKLKKLGDNSLSLDKRVDKIIVPVFICYEASIVKDYKDEESFTDAFKKEILELQSGFTEKYRHSFIDKVDIRLFSFPLDSFQQILESFIKELS</sequence>
<accession>A0AAP2ZY32</accession>
<dbReference type="RefSeq" id="WP_121598706.1">
    <property type="nucleotide sequence ID" value="NZ_JADIEK010000001.1"/>
</dbReference>
<evidence type="ECO:0000313" key="3">
    <source>
        <dbReference type="Proteomes" id="UP001208624"/>
    </source>
</evidence>